<dbReference type="KEGG" id="ecv:APECO1_2226"/>
<name>A0A0H2Z663_ECOK1</name>
<protein>
    <submittedName>
        <fullName evidence="1">Uncharacterized protein</fullName>
    </submittedName>
</protein>
<organism evidence="1 2">
    <name type="scientific">Escherichia coli O1:K1 / APEC</name>
    <dbReference type="NCBI Taxonomy" id="405955"/>
    <lineage>
        <taxon>Bacteria</taxon>
        <taxon>Pseudomonadati</taxon>
        <taxon>Pseudomonadota</taxon>
        <taxon>Gammaproteobacteria</taxon>
        <taxon>Enterobacterales</taxon>
        <taxon>Enterobacteriaceae</taxon>
        <taxon>Escherichia</taxon>
    </lineage>
</organism>
<proteinExistence type="predicted"/>
<dbReference type="EMBL" id="CP000468">
    <property type="protein sequence ID" value="ABJ03711.1"/>
    <property type="molecule type" value="Genomic_DNA"/>
</dbReference>
<dbReference type="AntiFam" id="ANF00011">
    <property type="entry name" value="tRNA translation"/>
</dbReference>
<accession>A0A0H2Z663</accession>
<sequence length="126" mass="14640">MDNSVYKSLSETTKTSNNASRRCGYFIERRIWSGKRDSNSRPRPWQGRALPTELFPLGWSVLYSTFKFWSGKRDSNSRPRPWQGRALPTELFPLGWSVLYSTFQILERETRLELATPTLARSCSTN</sequence>
<gene>
    <name evidence="1" type="ORF">APECO1_2226</name>
</gene>
<evidence type="ECO:0000313" key="2">
    <source>
        <dbReference type="Proteomes" id="UP000008216"/>
    </source>
</evidence>
<dbReference type="AlphaFoldDB" id="A0A0H2Z663"/>
<dbReference type="HOGENOM" id="CLU_1978147_0_0_6"/>
<dbReference type="Proteomes" id="UP000008216">
    <property type="component" value="Chromosome"/>
</dbReference>
<keyword evidence="2" id="KW-1185">Reference proteome</keyword>
<reference evidence="1 2" key="1">
    <citation type="journal article" date="2007" name="J. Bacteriol.">
        <title>The genome sequence of avian pathogenic Escherichia coli strain O1:K1:H7 shares strong similarities with human extraintestinal pathogenic E. coli genomes.</title>
        <authorList>
            <person name="Johnson T.J."/>
            <person name="Kariyawasam S."/>
            <person name="Wannemuehler Y."/>
            <person name="Mangiamele P."/>
            <person name="Johnson S.J."/>
            <person name="Doetkott C."/>
            <person name="Skyberg J.A."/>
            <person name="Lynne A.M."/>
            <person name="Johnson J.R."/>
            <person name="Nolan L.K."/>
        </authorList>
    </citation>
    <scope>NUCLEOTIDE SEQUENCE [LARGE SCALE GENOMIC DNA]</scope>
    <source>
        <strain evidence="1">APEC O1</strain>
    </source>
</reference>
<evidence type="ECO:0000313" key="1">
    <source>
        <dbReference type="EMBL" id="ABJ03711.1"/>
    </source>
</evidence>